<dbReference type="EMBL" id="JAPFFF010000019">
    <property type="protein sequence ID" value="KAK8858234.1"/>
    <property type="molecule type" value="Genomic_DNA"/>
</dbReference>
<sequence length="265" mass="30488">MSKLNIIVHPQAMLIISDHYSRLSYDNPDPPLKYHIGVLLGNYENDKVVVLSALEILITENDGRLSLDKGIYKREMDLHKTIYPNHKAIGWYTLDNSSHEELLSISDILDPVDDFDNLLFGQFTPNPEGHPFHLFIQKGTEFVPTDYTYESELAETIAMLTLQSEESAESQIRFTQDAFRTLDQDLSVIEQYLDKVSKKELPFDSTLVRECANIAQWFNFNGPNQSEEEDNELDETEEQSSMALLAGSMFETVTVILEMMRQRRK</sequence>
<proteinExistence type="predicted"/>
<dbReference type="CDD" id="cd08057">
    <property type="entry name" value="MPN_euk_non_mb"/>
    <property type="match status" value="1"/>
</dbReference>
<dbReference type="Pfam" id="PF01398">
    <property type="entry name" value="JAB"/>
    <property type="match status" value="1"/>
</dbReference>
<evidence type="ECO:0000313" key="4">
    <source>
        <dbReference type="EMBL" id="KAK8858234.1"/>
    </source>
</evidence>
<comment type="caution">
    <text evidence="4">The sequence shown here is derived from an EMBL/GenBank/DDBJ whole genome shotgun (WGS) entry which is preliminary data.</text>
</comment>
<dbReference type="InterPro" id="IPR000555">
    <property type="entry name" value="JAMM/MPN+_dom"/>
</dbReference>
<dbReference type="Proteomes" id="UP001470230">
    <property type="component" value="Unassembled WGS sequence"/>
</dbReference>
<gene>
    <name evidence="4" type="ORF">M9Y10_013335</name>
</gene>
<dbReference type="Gene3D" id="3.40.140.10">
    <property type="entry name" value="Cytidine Deaminase, domain 2"/>
    <property type="match status" value="1"/>
</dbReference>
<name>A0ABR2I7W0_9EUKA</name>
<dbReference type="InterPro" id="IPR024969">
    <property type="entry name" value="EIF3F/CSN6-like_C"/>
</dbReference>
<protein>
    <submittedName>
        <fullName evidence="4">COP9 signalosome complex subunit 6</fullName>
    </submittedName>
</protein>
<organism evidence="4 5">
    <name type="scientific">Tritrichomonas musculus</name>
    <dbReference type="NCBI Taxonomy" id="1915356"/>
    <lineage>
        <taxon>Eukaryota</taxon>
        <taxon>Metamonada</taxon>
        <taxon>Parabasalia</taxon>
        <taxon>Tritrichomonadida</taxon>
        <taxon>Tritrichomonadidae</taxon>
        <taxon>Tritrichomonas</taxon>
    </lineage>
</organism>
<feature type="domain" description="JAB1/MPN/MOV34 metalloenzyme" evidence="2">
    <location>
        <begin position="4"/>
        <end position="93"/>
    </location>
</feature>
<feature type="compositionally biased region" description="Acidic residues" evidence="1">
    <location>
        <begin position="226"/>
        <end position="238"/>
    </location>
</feature>
<evidence type="ECO:0000259" key="2">
    <source>
        <dbReference type="Pfam" id="PF01398"/>
    </source>
</evidence>
<evidence type="ECO:0000313" key="5">
    <source>
        <dbReference type="Proteomes" id="UP001470230"/>
    </source>
</evidence>
<dbReference type="Pfam" id="PF13012">
    <property type="entry name" value="MitMem_reg"/>
    <property type="match status" value="1"/>
</dbReference>
<evidence type="ECO:0000256" key="1">
    <source>
        <dbReference type="SAM" id="MobiDB-lite"/>
    </source>
</evidence>
<dbReference type="PANTHER" id="PTHR10540">
    <property type="entry name" value="EUKARYOTIC TRANSLATION INITIATION FACTOR 3 SUBUNIT F-RELATED"/>
    <property type="match status" value="1"/>
</dbReference>
<reference evidence="4 5" key="1">
    <citation type="submission" date="2024-04" db="EMBL/GenBank/DDBJ databases">
        <title>Tritrichomonas musculus Genome.</title>
        <authorList>
            <person name="Alves-Ferreira E."/>
            <person name="Grigg M."/>
            <person name="Lorenzi H."/>
            <person name="Galac M."/>
        </authorList>
    </citation>
    <scope>NUCLEOTIDE SEQUENCE [LARGE SCALE GENOMIC DNA]</scope>
    <source>
        <strain evidence="4 5">EAF2021</strain>
    </source>
</reference>
<feature type="domain" description="EIF3F/CSN6-like C-terminal" evidence="3">
    <location>
        <begin position="163"/>
        <end position="246"/>
    </location>
</feature>
<keyword evidence="5" id="KW-1185">Reference proteome</keyword>
<feature type="region of interest" description="Disordered" evidence="1">
    <location>
        <begin position="220"/>
        <end position="239"/>
    </location>
</feature>
<dbReference type="PANTHER" id="PTHR10540:SF7">
    <property type="entry name" value="26S PROTEASOME NON-ATPASE REGULATORY SUBUNIT 7"/>
    <property type="match status" value="1"/>
</dbReference>
<accession>A0ABR2I7W0</accession>
<evidence type="ECO:0000259" key="3">
    <source>
        <dbReference type="Pfam" id="PF13012"/>
    </source>
</evidence>